<keyword evidence="3" id="KW-1185">Reference proteome</keyword>
<dbReference type="EMBL" id="JBHSRS010000082">
    <property type="protein sequence ID" value="MFC6283178.1"/>
    <property type="molecule type" value="Genomic_DNA"/>
</dbReference>
<protein>
    <submittedName>
        <fullName evidence="2">Uncharacterized protein</fullName>
    </submittedName>
</protein>
<feature type="coiled-coil region" evidence="1">
    <location>
        <begin position="67"/>
        <end position="101"/>
    </location>
</feature>
<keyword evidence="1" id="KW-0175">Coiled coil</keyword>
<dbReference type="RefSeq" id="WP_371436922.1">
    <property type="nucleotide sequence ID" value="NZ_JBHSRS010000082.1"/>
</dbReference>
<accession>A0ABW1U2E3</accession>
<organism evidence="2 3">
    <name type="scientific">Polaromonas aquatica</name>
    <dbReference type="NCBI Taxonomy" id="332657"/>
    <lineage>
        <taxon>Bacteria</taxon>
        <taxon>Pseudomonadati</taxon>
        <taxon>Pseudomonadota</taxon>
        <taxon>Betaproteobacteria</taxon>
        <taxon>Burkholderiales</taxon>
        <taxon>Comamonadaceae</taxon>
        <taxon>Polaromonas</taxon>
    </lineage>
</organism>
<reference evidence="3" key="1">
    <citation type="journal article" date="2019" name="Int. J. Syst. Evol. Microbiol.">
        <title>The Global Catalogue of Microorganisms (GCM) 10K type strain sequencing project: providing services to taxonomists for standard genome sequencing and annotation.</title>
        <authorList>
            <consortium name="The Broad Institute Genomics Platform"/>
            <consortium name="The Broad Institute Genome Sequencing Center for Infectious Disease"/>
            <person name="Wu L."/>
            <person name="Ma J."/>
        </authorList>
    </citation>
    <scope>NUCLEOTIDE SEQUENCE [LARGE SCALE GENOMIC DNA]</scope>
    <source>
        <strain evidence="3">CCUG 39402</strain>
    </source>
</reference>
<comment type="caution">
    <text evidence="2">The sequence shown here is derived from an EMBL/GenBank/DDBJ whole genome shotgun (WGS) entry which is preliminary data.</text>
</comment>
<sequence length="126" mass="14194">MSILPKIIGAARAYLRLPSIEADLKTLNDDLKTLNKSVVASDINTAKVQAIAQAISYNEKQKFDSMLHALQKSMSISNAELEKERRRREDAENQLTVAIAILTKKINRIESLVEQRNESTGDRKEQ</sequence>
<evidence type="ECO:0000313" key="2">
    <source>
        <dbReference type="EMBL" id="MFC6283178.1"/>
    </source>
</evidence>
<dbReference type="Proteomes" id="UP001596270">
    <property type="component" value="Unassembled WGS sequence"/>
</dbReference>
<gene>
    <name evidence="2" type="ORF">ACFQND_18290</name>
</gene>
<proteinExistence type="predicted"/>
<name>A0ABW1U2E3_9BURK</name>
<evidence type="ECO:0000313" key="3">
    <source>
        <dbReference type="Proteomes" id="UP001596270"/>
    </source>
</evidence>
<evidence type="ECO:0000256" key="1">
    <source>
        <dbReference type="SAM" id="Coils"/>
    </source>
</evidence>